<feature type="active site" description="For ring-opening step" evidence="4">
    <location>
        <position position="176"/>
    </location>
</feature>
<dbReference type="GO" id="GO:0019262">
    <property type="term" value="P:N-acetylneuraminate catabolic process"/>
    <property type="evidence" value="ECO:0007669"/>
    <property type="project" value="UniProtKB-UniRule"/>
</dbReference>
<keyword evidence="7" id="KW-1185">Reference proteome</keyword>
<dbReference type="FunFam" id="3.40.50.1360:FF:000003">
    <property type="entry name" value="Glucosamine-6-phosphate deaminase"/>
    <property type="match status" value="1"/>
</dbReference>
<accession>A0A917KPJ3</accession>
<comment type="caution">
    <text evidence="4">Lacks conserved residue(s) required for the propagation of feature annotation.</text>
</comment>
<comment type="similarity">
    <text evidence="4">Belongs to the glucosamine/galactosamine-6-phosphate isomerase family. NagB subfamily.</text>
</comment>
<evidence type="ECO:0000313" key="6">
    <source>
        <dbReference type="EMBL" id="GGJ23912.1"/>
    </source>
</evidence>
<feature type="domain" description="Glucosamine/galactosamine-6-phosphate isomerase" evidence="5">
    <location>
        <begin position="50"/>
        <end position="265"/>
    </location>
</feature>
<evidence type="ECO:0000256" key="3">
    <source>
        <dbReference type="ARBA" id="ARBA00023277"/>
    </source>
</evidence>
<feature type="site" description="Part of the allosteric site" evidence="4">
    <location>
        <position position="196"/>
    </location>
</feature>
<feature type="site" description="Part of the allosteric site" evidence="4">
    <location>
        <position position="186"/>
    </location>
</feature>
<keyword evidence="4" id="KW-0021">Allosteric enzyme</keyword>
<dbReference type="NCBIfam" id="NF001684">
    <property type="entry name" value="PRK00443.1-4"/>
    <property type="match status" value="1"/>
</dbReference>
<dbReference type="Pfam" id="PF01182">
    <property type="entry name" value="Glucosamine_iso"/>
    <property type="match status" value="1"/>
</dbReference>
<dbReference type="InterPro" id="IPR004547">
    <property type="entry name" value="Glucosamine6P_isomerase"/>
</dbReference>
<dbReference type="InterPro" id="IPR006148">
    <property type="entry name" value="Glc/Gal-6P_isomerase"/>
</dbReference>
<comment type="catalytic activity">
    <reaction evidence="1 4">
        <text>alpha-D-glucosamine 6-phosphate + H2O = beta-D-fructose 6-phosphate + NH4(+)</text>
        <dbReference type="Rhea" id="RHEA:12172"/>
        <dbReference type="ChEBI" id="CHEBI:15377"/>
        <dbReference type="ChEBI" id="CHEBI:28938"/>
        <dbReference type="ChEBI" id="CHEBI:57634"/>
        <dbReference type="ChEBI" id="CHEBI:75989"/>
        <dbReference type="EC" id="3.5.99.6"/>
    </reaction>
</comment>
<dbReference type="PANTHER" id="PTHR11280">
    <property type="entry name" value="GLUCOSAMINE-6-PHOSPHATE ISOMERASE"/>
    <property type="match status" value="1"/>
</dbReference>
<evidence type="ECO:0000256" key="2">
    <source>
        <dbReference type="ARBA" id="ARBA00022801"/>
    </source>
</evidence>
<evidence type="ECO:0000256" key="4">
    <source>
        <dbReference type="HAMAP-Rule" id="MF_01241"/>
    </source>
</evidence>
<sequence length="301" mass="31856">MQPSSVGSCAGVDRQVIFRRYPALLDWSKPHGSLQIGRPSVEVVIVPDAKAGGELIAGAMAQLLRHKPTALLGVATGSTPLPIYQALAAQVSAGAVEVSRARIAQLDEYVGLPAEHPESYRSVLRREVLEPLGIGMDAFMGPDGTAEDVRGACEAYDRALAEAGGVDLQLLGIGTDGHIGFNEPCSSLRSRTRIKTLTEQTRIDNARFFDGDIAQVPHHVITQGIGTILEARHLVLLATGEGKADAVAATVEGPVAAVCPASALQLHPHATVVVDEGAASKLKLADYFRHTFVNKPEWQGI</sequence>
<dbReference type="GO" id="GO:0005975">
    <property type="term" value="P:carbohydrate metabolic process"/>
    <property type="evidence" value="ECO:0007669"/>
    <property type="project" value="InterPro"/>
</dbReference>
<comment type="pathway">
    <text evidence="4">Amino-sugar metabolism; N-acetylneuraminate degradation; D-fructose 6-phosphate from N-acetylneuraminate: step 5/5.</text>
</comment>
<comment type="function">
    <text evidence="4">Catalyzes the reversible isomerization-deamination of glucosamine 6-phosphate (GlcN6P) to form fructose 6-phosphate (Fru6P) and ammonium ion.</text>
</comment>
<dbReference type="Gene3D" id="3.40.50.1360">
    <property type="match status" value="1"/>
</dbReference>
<feature type="active site" description="For ring-opening step" evidence="4">
    <location>
        <position position="183"/>
    </location>
</feature>
<gene>
    <name evidence="4 6" type="primary">nagB</name>
    <name evidence="6" type="ORF">GCM10012282_20500</name>
</gene>
<dbReference type="GO" id="GO:0006046">
    <property type="term" value="P:N-acetylglucosamine catabolic process"/>
    <property type="evidence" value="ECO:0007669"/>
    <property type="project" value="UniProtKB-UniRule"/>
</dbReference>
<dbReference type="GO" id="GO:0004342">
    <property type="term" value="F:glucosamine-6-phosphate deaminase activity"/>
    <property type="evidence" value="ECO:0007669"/>
    <property type="project" value="UniProtKB-UniRule"/>
</dbReference>
<keyword evidence="3 4" id="KW-0119">Carbohydrate metabolism</keyword>
<organism evidence="6 7">
    <name type="scientific">Streptomyces lacrimifluminis</name>
    <dbReference type="NCBI Taxonomy" id="1500077"/>
    <lineage>
        <taxon>Bacteria</taxon>
        <taxon>Bacillati</taxon>
        <taxon>Actinomycetota</taxon>
        <taxon>Actinomycetes</taxon>
        <taxon>Kitasatosporales</taxon>
        <taxon>Streptomycetaceae</taxon>
        <taxon>Streptomyces</taxon>
    </lineage>
</organism>
<dbReference type="GO" id="GO:0006043">
    <property type="term" value="P:glucosamine catabolic process"/>
    <property type="evidence" value="ECO:0007669"/>
    <property type="project" value="TreeGrafter"/>
</dbReference>
<feature type="active site" description="Proton acceptor; for ring-opening step" evidence="4">
    <location>
        <position position="178"/>
    </location>
</feature>
<dbReference type="EC" id="3.5.99.6" evidence="4"/>
<dbReference type="GO" id="GO:0042802">
    <property type="term" value="F:identical protein binding"/>
    <property type="evidence" value="ECO:0007669"/>
    <property type="project" value="TreeGrafter"/>
</dbReference>
<dbReference type="NCBIfam" id="TIGR00502">
    <property type="entry name" value="nagB"/>
    <property type="match status" value="1"/>
</dbReference>
<dbReference type="GO" id="GO:0005737">
    <property type="term" value="C:cytoplasm"/>
    <property type="evidence" value="ECO:0007669"/>
    <property type="project" value="TreeGrafter"/>
</dbReference>
<reference evidence="6" key="2">
    <citation type="submission" date="2020-09" db="EMBL/GenBank/DDBJ databases">
        <authorList>
            <person name="Sun Q."/>
            <person name="Zhou Y."/>
        </authorList>
    </citation>
    <scope>NUCLEOTIDE SEQUENCE</scope>
    <source>
        <strain evidence="6">CGMCC 4.7272</strain>
    </source>
</reference>
<keyword evidence="2 4" id="KW-0378">Hydrolase</keyword>
<evidence type="ECO:0000256" key="1">
    <source>
        <dbReference type="ARBA" id="ARBA00000644"/>
    </source>
</evidence>
<protein>
    <recommendedName>
        <fullName evidence="4">Glucosamine-6-phosphate deaminase</fullName>
        <ecNumber evidence="4">3.5.99.6</ecNumber>
    </recommendedName>
    <alternativeName>
        <fullName evidence="4">GlcN6P deaminase</fullName>
        <shortName evidence="4">GNPDA</shortName>
    </alternativeName>
    <alternativeName>
        <fullName evidence="4">Glucosamine-6-phosphate isomerase</fullName>
    </alternativeName>
</protein>
<dbReference type="InterPro" id="IPR018321">
    <property type="entry name" value="Glucosamine6P_isomerase_CS"/>
</dbReference>
<dbReference type="Proteomes" id="UP000625682">
    <property type="component" value="Unassembled WGS sequence"/>
</dbReference>
<evidence type="ECO:0000313" key="7">
    <source>
        <dbReference type="Proteomes" id="UP000625682"/>
    </source>
</evidence>
<dbReference type="EMBL" id="BMMU01000005">
    <property type="protein sequence ID" value="GGJ23912.1"/>
    <property type="molecule type" value="Genomic_DNA"/>
</dbReference>
<dbReference type="InterPro" id="IPR037171">
    <property type="entry name" value="NagB/RpiA_transferase-like"/>
</dbReference>
<evidence type="ECO:0000259" key="5">
    <source>
        <dbReference type="Pfam" id="PF01182"/>
    </source>
</evidence>
<feature type="site" description="Part of the allosteric site" evidence="4">
    <location>
        <position position="193"/>
    </location>
</feature>
<dbReference type="PROSITE" id="PS01161">
    <property type="entry name" value="GLC_GALNAC_ISOMERASE"/>
    <property type="match status" value="1"/>
</dbReference>
<feature type="active site" description="Proton acceptor; for enolization step" evidence="4">
    <location>
        <position position="107"/>
    </location>
</feature>
<dbReference type="AlphaFoldDB" id="A0A917KPJ3"/>
<dbReference type="PANTHER" id="PTHR11280:SF5">
    <property type="entry name" value="GLUCOSAMINE-6-PHOSPHATE ISOMERASE"/>
    <property type="match status" value="1"/>
</dbReference>
<comment type="caution">
    <text evidence="6">The sequence shown here is derived from an EMBL/GenBank/DDBJ whole genome shotgun (WGS) entry which is preliminary data.</text>
</comment>
<dbReference type="HAMAP" id="MF_01241">
    <property type="entry name" value="GlcN6P_deamin"/>
    <property type="match status" value="1"/>
</dbReference>
<comment type="activity regulation">
    <text evidence="4">Allosterically activated by N-acetylglucosamine 6-phosphate (GlcNAc6P).</text>
</comment>
<feature type="site" description="Part of the allosteric site" evidence="4">
    <location>
        <position position="195"/>
    </location>
</feature>
<dbReference type="CDD" id="cd01399">
    <property type="entry name" value="GlcN6P_deaminase"/>
    <property type="match status" value="1"/>
</dbReference>
<dbReference type="SUPFAM" id="SSF100950">
    <property type="entry name" value="NagB/RpiA/CoA transferase-like"/>
    <property type="match status" value="1"/>
</dbReference>
<reference evidence="6" key="1">
    <citation type="journal article" date="2014" name="Int. J. Syst. Evol. Microbiol.">
        <title>Complete genome sequence of Corynebacterium casei LMG S-19264T (=DSM 44701T), isolated from a smear-ripened cheese.</title>
        <authorList>
            <consortium name="US DOE Joint Genome Institute (JGI-PGF)"/>
            <person name="Walter F."/>
            <person name="Albersmeier A."/>
            <person name="Kalinowski J."/>
            <person name="Ruckert C."/>
        </authorList>
    </citation>
    <scope>NUCLEOTIDE SEQUENCE</scope>
    <source>
        <strain evidence="6">CGMCC 4.7272</strain>
    </source>
</reference>
<name>A0A917KPJ3_9ACTN</name>
<proteinExistence type="inferred from homology"/>